<evidence type="ECO:0000313" key="10">
    <source>
        <dbReference type="Proteomes" id="UP001205185"/>
    </source>
</evidence>
<dbReference type="PANTHER" id="PTHR43390">
    <property type="entry name" value="SIGNAL PEPTIDASE I"/>
    <property type="match status" value="1"/>
</dbReference>
<organism evidence="9 10">
    <name type="scientific">Actinokineospora diospyrosa</name>
    <dbReference type="NCBI Taxonomy" id="103728"/>
    <lineage>
        <taxon>Bacteria</taxon>
        <taxon>Bacillati</taxon>
        <taxon>Actinomycetota</taxon>
        <taxon>Actinomycetes</taxon>
        <taxon>Pseudonocardiales</taxon>
        <taxon>Pseudonocardiaceae</taxon>
        <taxon>Actinokineospora</taxon>
    </lineage>
</organism>
<evidence type="ECO:0000256" key="3">
    <source>
        <dbReference type="ARBA" id="ARBA00009370"/>
    </source>
</evidence>
<name>A0ABT1IMB3_9PSEU</name>
<dbReference type="CDD" id="cd06530">
    <property type="entry name" value="S26_SPase_I"/>
    <property type="match status" value="1"/>
</dbReference>
<evidence type="ECO:0000313" key="9">
    <source>
        <dbReference type="EMBL" id="MCP2273805.1"/>
    </source>
</evidence>
<dbReference type="SUPFAM" id="SSF51306">
    <property type="entry name" value="LexA/Signal peptidase"/>
    <property type="match status" value="1"/>
</dbReference>
<evidence type="ECO:0000256" key="6">
    <source>
        <dbReference type="RuleBase" id="RU362042"/>
    </source>
</evidence>
<feature type="compositionally biased region" description="Low complexity" evidence="7">
    <location>
        <begin position="50"/>
        <end position="80"/>
    </location>
</feature>
<feature type="region of interest" description="Disordered" evidence="7">
    <location>
        <begin position="1"/>
        <end position="303"/>
    </location>
</feature>
<evidence type="ECO:0000256" key="4">
    <source>
        <dbReference type="ARBA" id="ARBA00013208"/>
    </source>
</evidence>
<dbReference type="Pfam" id="PF10502">
    <property type="entry name" value="Peptidase_S26"/>
    <property type="match status" value="1"/>
</dbReference>
<protein>
    <recommendedName>
        <fullName evidence="4 6">Signal peptidase I</fullName>
        <ecNumber evidence="4 6">3.4.21.89</ecNumber>
    </recommendedName>
</protein>
<accession>A0ABT1IMB3</accession>
<feature type="compositionally biased region" description="Basic and acidic residues" evidence="7">
    <location>
        <begin position="148"/>
        <end position="157"/>
    </location>
</feature>
<evidence type="ECO:0000256" key="1">
    <source>
        <dbReference type="ARBA" id="ARBA00000677"/>
    </source>
</evidence>
<keyword evidence="6" id="KW-1133">Transmembrane helix</keyword>
<dbReference type="Gene3D" id="2.10.109.10">
    <property type="entry name" value="Umud Fragment, subunit A"/>
    <property type="match status" value="1"/>
</dbReference>
<keyword evidence="6" id="KW-0645">Protease</keyword>
<comment type="catalytic activity">
    <reaction evidence="1 6">
        <text>Cleavage of hydrophobic, N-terminal signal or leader sequences from secreted and periplasmic proteins.</text>
        <dbReference type="EC" id="3.4.21.89"/>
    </reaction>
</comment>
<dbReference type="PRINTS" id="PR00727">
    <property type="entry name" value="LEADERPTASE"/>
</dbReference>
<dbReference type="NCBIfam" id="TIGR02227">
    <property type="entry name" value="sigpep_I_bact"/>
    <property type="match status" value="1"/>
</dbReference>
<dbReference type="PANTHER" id="PTHR43390:SF1">
    <property type="entry name" value="CHLOROPLAST PROCESSING PEPTIDASE"/>
    <property type="match status" value="1"/>
</dbReference>
<feature type="region of interest" description="Disordered" evidence="7">
    <location>
        <begin position="346"/>
        <end position="379"/>
    </location>
</feature>
<evidence type="ECO:0000256" key="7">
    <source>
        <dbReference type="SAM" id="MobiDB-lite"/>
    </source>
</evidence>
<dbReference type="EC" id="3.4.21.89" evidence="4 6"/>
<feature type="transmembrane region" description="Helical" evidence="6">
    <location>
        <begin position="383"/>
        <end position="405"/>
    </location>
</feature>
<feature type="compositionally biased region" description="Basic and acidic residues" evidence="7">
    <location>
        <begin position="1"/>
        <end position="40"/>
    </location>
</feature>
<comment type="subcellular location">
    <subcellularLocation>
        <location evidence="2">Cell membrane</location>
        <topology evidence="2">Single-pass type II membrane protein</topology>
    </subcellularLocation>
    <subcellularLocation>
        <location evidence="6">Membrane</location>
        <topology evidence="6">Single-pass type II membrane protein</topology>
    </subcellularLocation>
</comment>
<keyword evidence="10" id="KW-1185">Reference proteome</keyword>
<dbReference type="InterPro" id="IPR019533">
    <property type="entry name" value="Peptidase_S26"/>
</dbReference>
<evidence type="ECO:0000259" key="8">
    <source>
        <dbReference type="Pfam" id="PF10502"/>
    </source>
</evidence>
<comment type="caution">
    <text evidence="9">The sequence shown here is derived from an EMBL/GenBank/DDBJ whole genome shotgun (WGS) entry which is preliminary data.</text>
</comment>
<sequence length="644" mass="68787">MAESEHSRREAVDRTRDQERAAGADQGVKHTEPIKRDVNGHRVNGAKVNGAPVGPAKGGPAQVGPAQVNGAQTGAAANGTPVNGARVNGKPLPAREARTEPIRRKPPAPEVPGLPEVAPADPEFWFGAPLPEEQSAEWFPAAAVQSAAERKRPEPDGYTRPGGAPAPPPVGDVAQVTGAHHSKMVPTDDDTDETIPVSRTTYSPARVDPPPTRLPGGSRTDLPVVGPQRRPDTPSRSDLPPLGPIALPAGQRSRQDLPVAGPPSRSDLPAAVGPAAPPGPAAPSDTPSRNDLPAVGPDRAQPSVQLSELIEPADWEVAEAEEAAKAKPPADVQDVDLTALIPRVRSRAQEIPTSTSKRRRAKTVEDERPKGGRHRRPPRRQPLWREILTLIGVALLLTFLIQHFIGRVYSIPSGSMEQTLHGCPGCSGDRVFVDKVVYMFRDPTPGDVVVFKGPNTWTEHDVAANESGNPFTRALRYAGSFIGIAPPDERDFVKRVIAVGGQTVECCDEQNRVLVDGKPLDEPYIYWEGGNPNSQKEFARVTVPEGTLWVMGDNRNNSSDSRFQGGGGVRGVVPLGKVIGKARYIVLPPSRWRGVGDHNPQAGPGLSAAGWQQGVPLGVGLAAAWPLLWLSRRVKYALTPRKAE</sequence>
<comment type="similarity">
    <text evidence="3 6">Belongs to the peptidase S26 family.</text>
</comment>
<proteinExistence type="inferred from homology"/>
<dbReference type="EMBL" id="JAMTCO010000018">
    <property type="protein sequence ID" value="MCP2273805.1"/>
    <property type="molecule type" value="Genomic_DNA"/>
</dbReference>
<evidence type="ECO:0000256" key="5">
    <source>
        <dbReference type="ARBA" id="ARBA00022801"/>
    </source>
</evidence>
<dbReference type="Proteomes" id="UP001205185">
    <property type="component" value="Unassembled WGS sequence"/>
</dbReference>
<gene>
    <name evidence="9" type="ORF">LV75_006336</name>
</gene>
<feature type="compositionally biased region" description="Basic and acidic residues" evidence="7">
    <location>
        <begin position="93"/>
        <end position="103"/>
    </location>
</feature>
<reference evidence="9 10" key="1">
    <citation type="submission" date="2022-06" db="EMBL/GenBank/DDBJ databases">
        <title>Genomic Encyclopedia of Archaeal and Bacterial Type Strains, Phase II (KMG-II): from individual species to whole genera.</title>
        <authorList>
            <person name="Goeker M."/>
        </authorList>
    </citation>
    <scope>NUCLEOTIDE SEQUENCE [LARGE SCALE GENOMIC DNA]</scope>
    <source>
        <strain evidence="9 10">DSM 44255</strain>
    </source>
</reference>
<keyword evidence="6" id="KW-0812">Transmembrane</keyword>
<keyword evidence="5 6" id="KW-0378">Hydrolase</keyword>
<feature type="domain" description="Peptidase S26" evidence="8">
    <location>
        <begin position="384"/>
        <end position="586"/>
    </location>
</feature>
<evidence type="ECO:0000256" key="2">
    <source>
        <dbReference type="ARBA" id="ARBA00004401"/>
    </source>
</evidence>
<keyword evidence="6" id="KW-0472">Membrane</keyword>
<dbReference type="InterPro" id="IPR036286">
    <property type="entry name" value="LexA/Signal_pep-like_sf"/>
</dbReference>
<dbReference type="InterPro" id="IPR019758">
    <property type="entry name" value="Pept_S26A_signal_pept_1_CS"/>
</dbReference>
<dbReference type="InterPro" id="IPR000223">
    <property type="entry name" value="Pept_S26A_signal_pept_1"/>
</dbReference>
<dbReference type="PROSITE" id="PS00761">
    <property type="entry name" value="SPASE_I_3"/>
    <property type="match status" value="1"/>
</dbReference>